<feature type="chain" id="PRO_5002131709" description="AB hydrolase-1 domain-containing protein" evidence="1">
    <location>
        <begin position="20"/>
        <end position="377"/>
    </location>
</feature>
<evidence type="ECO:0000259" key="2">
    <source>
        <dbReference type="Pfam" id="PF12697"/>
    </source>
</evidence>
<evidence type="ECO:0000313" key="3">
    <source>
        <dbReference type="EMBL" id="CEO50570.1"/>
    </source>
</evidence>
<dbReference type="AlphaFoldDB" id="A0A0B7K6G1"/>
<dbReference type="InterPro" id="IPR029058">
    <property type="entry name" value="AB_hydrolase_fold"/>
</dbReference>
<sequence length="377" mass="40490">MLQSAVLLVLAAASNVVSARWCRDLTIPVSLTSRNAVFDIEPLKTEIDVTNFYLELGKQGGNLTDKLVKGYKTVSGIYTLAATYCVPDTGPGDVLQIMTHGVGFDRSYWDPPINDYKYSYVARAVDDHGYSTLTWDRLGVGKSSHGETINEIQIFLEIAALAELTRKFVNCTVCEHSYKRVVHLGHSFGSAMTYGLVNQYPDISNGIVLTGFSQIPAYMGLFALGGNFVPVSSIPSLASQYAEGYVAAGSKSAVHTNFFGPNDFDPAVLDWLYEHGQANTPGEILTVGATGGVANVFHGPSLVITGERDVPFCGGDCYATSAIQNKASNLIAASEEFFPNASPFNATVIPKAGHGLNLGYSADLAFDTILEFLEAHV</sequence>
<proteinExistence type="predicted"/>
<gene>
    <name evidence="3" type="ORF">BN869_000006628_1</name>
</gene>
<evidence type="ECO:0000256" key="1">
    <source>
        <dbReference type="SAM" id="SignalP"/>
    </source>
</evidence>
<dbReference type="Pfam" id="PF12697">
    <property type="entry name" value="Abhydrolase_6"/>
    <property type="match status" value="1"/>
</dbReference>
<accession>A0A0B7K6G1</accession>
<feature type="domain" description="AB hydrolase-1" evidence="2">
    <location>
        <begin position="98"/>
        <end position="358"/>
    </location>
</feature>
<dbReference type="InterPro" id="IPR000073">
    <property type="entry name" value="AB_hydrolase_1"/>
</dbReference>
<dbReference type="SUPFAM" id="SSF53474">
    <property type="entry name" value="alpha/beta-Hydrolases"/>
    <property type="match status" value="1"/>
</dbReference>
<feature type="signal peptide" evidence="1">
    <location>
        <begin position="1"/>
        <end position="19"/>
    </location>
</feature>
<protein>
    <recommendedName>
        <fullName evidence="2">AB hydrolase-1 domain-containing protein</fullName>
    </recommendedName>
</protein>
<reference evidence="3" key="1">
    <citation type="submission" date="2015-01" db="EMBL/GenBank/DDBJ databases">
        <authorList>
            <person name="Durling Mikael"/>
        </authorList>
    </citation>
    <scope>NUCLEOTIDE SEQUENCE</scope>
</reference>
<dbReference type="EMBL" id="CDPU01000019">
    <property type="protein sequence ID" value="CEO50570.1"/>
    <property type="molecule type" value="Genomic_DNA"/>
</dbReference>
<name>A0A0B7K6G1_BIOOC</name>
<organism evidence="3">
    <name type="scientific">Bionectria ochroleuca</name>
    <name type="common">Gliocladium roseum</name>
    <dbReference type="NCBI Taxonomy" id="29856"/>
    <lineage>
        <taxon>Eukaryota</taxon>
        <taxon>Fungi</taxon>
        <taxon>Dikarya</taxon>
        <taxon>Ascomycota</taxon>
        <taxon>Pezizomycotina</taxon>
        <taxon>Sordariomycetes</taxon>
        <taxon>Hypocreomycetidae</taxon>
        <taxon>Hypocreales</taxon>
        <taxon>Bionectriaceae</taxon>
        <taxon>Clonostachys</taxon>
    </lineage>
</organism>
<dbReference type="Gene3D" id="3.40.50.1820">
    <property type="entry name" value="alpha/beta hydrolase"/>
    <property type="match status" value="1"/>
</dbReference>
<keyword evidence="1" id="KW-0732">Signal</keyword>